<dbReference type="OrthoDB" id="6077795at2"/>
<proteinExistence type="predicted"/>
<accession>A0A2S7IH16</accession>
<name>A0A2S7IH16_9BACT</name>
<evidence type="ECO:0000313" key="2">
    <source>
        <dbReference type="Proteomes" id="UP000239590"/>
    </source>
</evidence>
<dbReference type="RefSeq" id="WP_104715253.1">
    <property type="nucleotide sequence ID" value="NZ_PTRA01000005.1"/>
</dbReference>
<keyword evidence="2" id="KW-1185">Reference proteome</keyword>
<dbReference type="EMBL" id="PTRA01000005">
    <property type="protein sequence ID" value="PQA54927.1"/>
    <property type="molecule type" value="Genomic_DNA"/>
</dbReference>
<gene>
    <name evidence="1" type="ORF">C5O19_20470</name>
</gene>
<dbReference type="Proteomes" id="UP000239590">
    <property type="component" value="Unassembled WGS sequence"/>
</dbReference>
<dbReference type="AlphaFoldDB" id="A0A2S7IH16"/>
<reference evidence="2" key="1">
    <citation type="submission" date="2018-02" db="EMBL/GenBank/DDBJ databases">
        <title>Genome sequencing of Solimonas sp. HR-BB.</title>
        <authorList>
            <person name="Lee Y."/>
            <person name="Jeon C.O."/>
        </authorList>
    </citation>
    <scope>NUCLEOTIDE SEQUENCE [LARGE SCALE GENOMIC DNA]</scope>
    <source>
        <strain evidence="2">HR-U</strain>
    </source>
</reference>
<sequence>METMIVKFTVENTRLTVLTPLREGVMLTTAVSSVPKIGDTLSGVGIRHKRSYLFQDSSFTQDRHVQTLMQWLKTHSFEIKEVDTKFDPKILWIQVLD</sequence>
<protein>
    <submittedName>
        <fullName evidence="1">Uncharacterized protein</fullName>
    </submittedName>
</protein>
<evidence type="ECO:0000313" key="1">
    <source>
        <dbReference type="EMBL" id="PQA54927.1"/>
    </source>
</evidence>
<comment type="caution">
    <text evidence="1">The sequence shown here is derived from an EMBL/GenBank/DDBJ whole genome shotgun (WGS) entry which is preliminary data.</text>
</comment>
<organism evidence="1 2">
    <name type="scientific">Siphonobacter curvatus</name>
    <dbReference type="NCBI Taxonomy" id="2094562"/>
    <lineage>
        <taxon>Bacteria</taxon>
        <taxon>Pseudomonadati</taxon>
        <taxon>Bacteroidota</taxon>
        <taxon>Cytophagia</taxon>
        <taxon>Cytophagales</taxon>
        <taxon>Cytophagaceae</taxon>
        <taxon>Siphonobacter</taxon>
    </lineage>
</organism>